<dbReference type="GO" id="GO:0003677">
    <property type="term" value="F:DNA binding"/>
    <property type="evidence" value="ECO:0007669"/>
    <property type="project" value="UniProtKB-KW"/>
</dbReference>
<evidence type="ECO:0000256" key="1">
    <source>
        <dbReference type="ARBA" id="ARBA00004123"/>
    </source>
</evidence>
<comment type="caution">
    <text evidence="6">The sequence shown here is derived from an EMBL/GenBank/DDBJ whole genome shotgun (WGS) entry which is preliminary data.</text>
</comment>
<dbReference type="AlphaFoldDB" id="A0A1V6PZR5"/>
<evidence type="ECO:0000313" key="6">
    <source>
        <dbReference type="EMBL" id="OQD82469.1"/>
    </source>
</evidence>
<name>A0A1V6PZR5_9EURO</name>
<dbReference type="Proteomes" id="UP000191672">
    <property type="component" value="Unassembled WGS sequence"/>
</dbReference>
<dbReference type="PANTHER" id="PTHR46910:SF3">
    <property type="entry name" value="HALOTOLERANCE PROTEIN 9-RELATED"/>
    <property type="match status" value="1"/>
</dbReference>
<dbReference type="STRING" id="416450.A0A1V6PZR5"/>
<accession>A0A1V6PZR5</accession>
<dbReference type="CDD" id="cd12148">
    <property type="entry name" value="fungal_TF_MHR"/>
    <property type="match status" value="1"/>
</dbReference>
<keyword evidence="7" id="KW-1185">Reference proteome</keyword>
<feature type="region of interest" description="Disordered" evidence="5">
    <location>
        <begin position="109"/>
        <end position="131"/>
    </location>
</feature>
<reference evidence="7" key="1">
    <citation type="journal article" date="2017" name="Nat. Microbiol.">
        <title>Global analysis of biosynthetic gene clusters reveals vast potential of secondary metabolite production in Penicillium species.</title>
        <authorList>
            <person name="Nielsen J.C."/>
            <person name="Grijseels S."/>
            <person name="Prigent S."/>
            <person name="Ji B."/>
            <person name="Dainat J."/>
            <person name="Nielsen K.F."/>
            <person name="Frisvad J.C."/>
            <person name="Workman M."/>
            <person name="Nielsen J."/>
        </authorList>
    </citation>
    <scope>NUCLEOTIDE SEQUENCE [LARGE SCALE GENOMIC DNA]</scope>
    <source>
        <strain evidence="7">IBT 31811</strain>
    </source>
</reference>
<sequence length="362" mass="40284">MSNFPGRFGRFGRPGQVRKDASVLSGTKEVHFLDLILASADVNQDETPTVTGDSQYAAGVKGTVSIALGQQGEEHTGPAQAEIRTNLDGAHQDFLDQSLEEIRHIMPQDANREQLTTPNSEDIPQRGTAAVSSPTYVGKASDIHFIHSIRQCVQGREQFAGEDALAQNYSETHVSESLAALKHPLLFPSPAEADQFLEVYLSTIHIAYPFISKSGLLEAFRRFQAKDVHKPEFRPWLAMFRRPMAIHEADFHVELPSAIDEAPWGSLGNEGPIATRPSERGCMMEYFLEVIRFSHIVGLVIRGLYQPSQVDLSPDIMLHSASGLDRRLNEWKDSLPRNLRFDLGHTFEKSISFKRQVGASSH</sequence>
<dbReference type="InterPro" id="IPR050987">
    <property type="entry name" value="AtrR-like"/>
</dbReference>
<evidence type="ECO:0008006" key="8">
    <source>
        <dbReference type="Google" id="ProtNLM"/>
    </source>
</evidence>
<organism evidence="6 7">
    <name type="scientific">Penicillium antarcticum</name>
    <dbReference type="NCBI Taxonomy" id="416450"/>
    <lineage>
        <taxon>Eukaryota</taxon>
        <taxon>Fungi</taxon>
        <taxon>Dikarya</taxon>
        <taxon>Ascomycota</taxon>
        <taxon>Pezizomycotina</taxon>
        <taxon>Eurotiomycetes</taxon>
        <taxon>Eurotiomycetidae</taxon>
        <taxon>Eurotiales</taxon>
        <taxon>Aspergillaceae</taxon>
        <taxon>Penicillium</taxon>
    </lineage>
</organism>
<proteinExistence type="predicted"/>
<evidence type="ECO:0000256" key="2">
    <source>
        <dbReference type="ARBA" id="ARBA00022723"/>
    </source>
</evidence>
<gene>
    <name evidence="6" type="ORF">PENANT_c021G06494</name>
</gene>
<feature type="compositionally biased region" description="Polar residues" evidence="5">
    <location>
        <begin position="113"/>
        <end position="122"/>
    </location>
</feature>
<dbReference type="GO" id="GO:0046872">
    <property type="term" value="F:metal ion binding"/>
    <property type="evidence" value="ECO:0007669"/>
    <property type="project" value="UniProtKB-KW"/>
</dbReference>
<evidence type="ECO:0000313" key="7">
    <source>
        <dbReference type="Proteomes" id="UP000191672"/>
    </source>
</evidence>
<evidence type="ECO:0000256" key="3">
    <source>
        <dbReference type="ARBA" id="ARBA00023125"/>
    </source>
</evidence>
<keyword evidence="4" id="KW-0539">Nucleus</keyword>
<dbReference type="PANTHER" id="PTHR46910">
    <property type="entry name" value="TRANSCRIPTION FACTOR PDR1"/>
    <property type="match status" value="1"/>
</dbReference>
<keyword evidence="2" id="KW-0479">Metal-binding</keyword>
<dbReference type="EMBL" id="MDYN01000021">
    <property type="protein sequence ID" value="OQD82469.1"/>
    <property type="molecule type" value="Genomic_DNA"/>
</dbReference>
<keyword evidence="3" id="KW-0238">DNA-binding</keyword>
<evidence type="ECO:0000256" key="5">
    <source>
        <dbReference type="SAM" id="MobiDB-lite"/>
    </source>
</evidence>
<comment type="subcellular location">
    <subcellularLocation>
        <location evidence="1">Nucleus</location>
    </subcellularLocation>
</comment>
<evidence type="ECO:0000256" key="4">
    <source>
        <dbReference type="ARBA" id="ARBA00023242"/>
    </source>
</evidence>
<dbReference type="GO" id="GO:0003700">
    <property type="term" value="F:DNA-binding transcription factor activity"/>
    <property type="evidence" value="ECO:0007669"/>
    <property type="project" value="InterPro"/>
</dbReference>
<dbReference type="GO" id="GO:0005634">
    <property type="term" value="C:nucleus"/>
    <property type="evidence" value="ECO:0007669"/>
    <property type="project" value="UniProtKB-SubCell"/>
</dbReference>
<protein>
    <recommendedName>
        <fullName evidence="8">Transcription factor domain-containing protein</fullName>
    </recommendedName>
</protein>